<evidence type="ECO:0000313" key="2">
    <source>
        <dbReference type="EMBL" id="PSR71658.1"/>
    </source>
</evidence>
<sequence>MTHLHTHGRPLPDYPNLNYGPGAKWIKHLTQNRLGTFAGGHFSDVNLSSILFFHRLDDADHVKLEVWSAPGRSKPSFDEALKQTYKPAKKGDSFGPSCKYPQVLEVCSQSQGNTDGPLAAERQLGGSTV</sequence>
<dbReference type="OrthoDB" id="3229398at2759"/>
<protein>
    <submittedName>
        <fullName evidence="2">Uncharacterized protein</fullName>
    </submittedName>
</protein>
<evidence type="ECO:0000313" key="3">
    <source>
        <dbReference type="Proteomes" id="UP000186601"/>
    </source>
</evidence>
<dbReference type="Proteomes" id="UP000186601">
    <property type="component" value="Unassembled WGS sequence"/>
</dbReference>
<reference evidence="2 3" key="1">
    <citation type="submission" date="2018-02" db="EMBL/GenBank/DDBJ databases">
        <title>Genome sequence of the basidiomycete white-rot fungus Phlebia centrifuga.</title>
        <authorList>
            <person name="Granchi Z."/>
            <person name="Peng M."/>
            <person name="de Vries R.P."/>
            <person name="Hilden K."/>
            <person name="Makela M.R."/>
            <person name="Grigoriev I."/>
            <person name="Riley R."/>
        </authorList>
    </citation>
    <scope>NUCLEOTIDE SEQUENCE [LARGE SCALE GENOMIC DNA]</scope>
    <source>
        <strain evidence="2 3">FBCC195</strain>
    </source>
</reference>
<accession>A0A2R6NHC8</accession>
<comment type="caution">
    <text evidence="2">The sequence shown here is derived from an EMBL/GenBank/DDBJ whole genome shotgun (WGS) entry which is preliminary data.</text>
</comment>
<organism evidence="2 3">
    <name type="scientific">Hermanssonia centrifuga</name>
    <dbReference type="NCBI Taxonomy" id="98765"/>
    <lineage>
        <taxon>Eukaryota</taxon>
        <taxon>Fungi</taxon>
        <taxon>Dikarya</taxon>
        <taxon>Basidiomycota</taxon>
        <taxon>Agaricomycotina</taxon>
        <taxon>Agaricomycetes</taxon>
        <taxon>Polyporales</taxon>
        <taxon>Meruliaceae</taxon>
        <taxon>Hermanssonia</taxon>
    </lineage>
</organism>
<gene>
    <name evidence="2" type="ORF">PHLCEN_2v12511</name>
</gene>
<proteinExistence type="predicted"/>
<evidence type="ECO:0000256" key="1">
    <source>
        <dbReference type="SAM" id="MobiDB-lite"/>
    </source>
</evidence>
<keyword evidence="3" id="KW-1185">Reference proteome</keyword>
<name>A0A2R6NHC8_9APHY</name>
<feature type="region of interest" description="Disordered" evidence="1">
    <location>
        <begin position="109"/>
        <end position="129"/>
    </location>
</feature>
<dbReference type="AlphaFoldDB" id="A0A2R6NHC8"/>
<dbReference type="EMBL" id="MLYV02001259">
    <property type="protein sequence ID" value="PSR71658.1"/>
    <property type="molecule type" value="Genomic_DNA"/>
</dbReference>
<dbReference type="STRING" id="98765.A0A2R6NHC8"/>